<accession>A0A0N9RR44</accession>
<evidence type="ECO:0000313" key="2">
    <source>
        <dbReference type="Proteomes" id="UP000225954"/>
    </source>
</evidence>
<evidence type="ECO:0000313" key="1">
    <source>
        <dbReference type="EMBL" id="ALH46276.1"/>
    </source>
</evidence>
<gene>
    <name evidence="1" type="ORF">POR1_71</name>
</gene>
<dbReference type="Proteomes" id="UP000225954">
    <property type="component" value="Segment"/>
</dbReference>
<reference evidence="1 2" key="1">
    <citation type="journal article" date="2016" name="Genome Announc.">
        <title>Genome Sequences of Pseudomonas oryzihabitans Phage POR1 and Pseudomonas aeruginosa Phage PAE1.</title>
        <authorList>
            <person name="Dyson Z.A."/>
            <person name="Seviour R.J."/>
            <person name="Tucci J."/>
            <person name="Petrovski S."/>
        </authorList>
    </citation>
    <scope>NUCLEOTIDE SEQUENCE [LARGE SCALE GENOMIC DNA]</scope>
</reference>
<protein>
    <submittedName>
        <fullName evidence="1">Uncharacterized protein</fullName>
    </submittedName>
</protein>
<proteinExistence type="predicted"/>
<keyword evidence="2" id="KW-1185">Reference proteome</keyword>
<dbReference type="EMBL" id="KT716399">
    <property type="protein sequence ID" value="ALH46276.1"/>
    <property type="molecule type" value="Genomic_DNA"/>
</dbReference>
<name>A0A0N9RR44_9CAUD</name>
<organism evidence="1 2">
    <name type="scientific">Pseudomonas phage POR1</name>
    <dbReference type="NCBI Taxonomy" id="1718594"/>
    <lineage>
        <taxon>Viruses</taxon>
        <taxon>Duplodnaviria</taxon>
        <taxon>Heunggongvirae</taxon>
        <taxon>Uroviricota</taxon>
        <taxon>Caudoviricetes</taxon>
        <taxon>Porunavirus</taxon>
        <taxon>Porunavirus POR1</taxon>
    </lineage>
</organism>
<sequence length="54" mass="6418">MEDAKEIEEFVKNALTDFLAVLKCQQEPRRLEFSKGSERFHITIDIKEYINEQS</sequence>